<organism evidence="3 4">
    <name type="scientific">Candidatus Thiodiazotropha taylori</name>
    <dbReference type="NCBI Taxonomy" id="2792791"/>
    <lineage>
        <taxon>Bacteria</taxon>
        <taxon>Pseudomonadati</taxon>
        <taxon>Pseudomonadota</taxon>
        <taxon>Gammaproteobacteria</taxon>
        <taxon>Chromatiales</taxon>
        <taxon>Sedimenticolaceae</taxon>
        <taxon>Candidatus Thiodiazotropha</taxon>
    </lineage>
</organism>
<feature type="domain" description="Plastocyanin-like" evidence="2">
    <location>
        <begin position="112"/>
        <end position="218"/>
    </location>
</feature>
<dbReference type="GO" id="GO:0005507">
    <property type="term" value="F:copper ion binding"/>
    <property type="evidence" value="ECO:0007669"/>
    <property type="project" value="InterPro"/>
</dbReference>
<proteinExistence type="predicted"/>
<gene>
    <name evidence="3" type="ORF">KME65_19415</name>
</gene>
<dbReference type="Gene3D" id="2.60.40.420">
    <property type="entry name" value="Cupredoxins - blue copper proteins"/>
    <property type="match status" value="1"/>
</dbReference>
<reference evidence="3 4" key="1">
    <citation type="submission" date="2021-05" db="EMBL/GenBank/DDBJ databases">
        <title>Genetic and Functional Diversity in Clade A Lucinid endosymbionts from the Bahamas.</title>
        <authorList>
            <person name="Giani N.M."/>
            <person name="Engel A.S."/>
            <person name="Campbell B.J."/>
        </authorList>
    </citation>
    <scope>NUCLEOTIDE SEQUENCE [LARGE SCALE GENOMIC DNA]</scope>
    <source>
        <strain evidence="3">LUC16012Gg_MoonRockCtena</strain>
    </source>
</reference>
<evidence type="ECO:0000313" key="4">
    <source>
        <dbReference type="Proteomes" id="UP000770889"/>
    </source>
</evidence>
<dbReference type="AlphaFoldDB" id="A0A944MCJ2"/>
<dbReference type="PANTHER" id="PTHR11709">
    <property type="entry name" value="MULTI-COPPER OXIDASE"/>
    <property type="match status" value="1"/>
</dbReference>
<dbReference type="InterPro" id="IPR011707">
    <property type="entry name" value="Cu-oxidase-like_N"/>
</dbReference>
<keyword evidence="1" id="KW-0732">Signal</keyword>
<accession>A0A944MCJ2</accession>
<sequence length="457" mass="49477">MKLTRFPLTTVAASLTLLFAAGSVSASQFYVQCPEDPDVANPGVEGDLDSDGIIDNDYACIHVVGTDGYNMMADGRRLYTFGFENVTPTAPAQGDTPRELTGVPPDDFMKEMQLGGDQPAPTVVQREGQRWFITLSNFPFTPRPDLFDAHTIHYHGFPNANNFYDGVPEMSLSPNPLASLAYFYNLVDPGTYFYHCHVEATEHMQMGMFANLWVEPRQNQGACATGFGPVDCSGGFDAATPPGSYVFNDGDGSTAYDGEIPLMMITYDGIFHDASENVQPLDFLGMKDDYLMFNGRGYPDTVNPDTQLPNGDTEFAARTNQGNPRAADVANDGQSSAAQKLPSIIDIAAGETFLIRLSNLSTTDILTLQSPAVPMRIVGTGARELMDEGASPNGLDSGLKRHFKTHSATLGGGRTWDILLDTAGVPAGTYFLYVSNLEFLSNNEQDIGGGMTEIRIN</sequence>
<evidence type="ECO:0000313" key="3">
    <source>
        <dbReference type="EMBL" id="MBT2991135.1"/>
    </source>
</evidence>
<feature type="signal peptide" evidence="1">
    <location>
        <begin position="1"/>
        <end position="26"/>
    </location>
</feature>
<dbReference type="GO" id="GO:0016491">
    <property type="term" value="F:oxidoreductase activity"/>
    <property type="evidence" value="ECO:0007669"/>
    <property type="project" value="TreeGrafter"/>
</dbReference>
<comment type="caution">
    <text evidence="3">The sequence shown here is derived from an EMBL/GenBank/DDBJ whole genome shotgun (WGS) entry which is preliminary data.</text>
</comment>
<dbReference type="EMBL" id="JAHHGM010000027">
    <property type="protein sequence ID" value="MBT2991135.1"/>
    <property type="molecule type" value="Genomic_DNA"/>
</dbReference>
<dbReference type="Pfam" id="PF07732">
    <property type="entry name" value="Cu-oxidase_3"/>
    <property type="match status" value="1"/>
</dbReference>
<dbReference type="Proteomes" id="UP000770889">
    <property type="component" value="Unassembled WGS sequence"/>
</dbReference>
<dbReference type="SUPFAM" id="SSF49503">
    <property type="entry name" value="Cupredoxins"/>
    <property type="match status" value="2"/>
</dbReference>
<evidence type="ECO:0000256" key="1">
    <source>
        <dbReference type="SAM" id="SignalP"/>
    </source>
</evidence>
<feature type="chain" id="PRO_5037759297" evidence="1">
    <location>
        <begin position="27"/>
        <end position="457"/>
    </location>
</feature>
<dbReference type="InterPro" id="IPR008972">
    <property type="entry name" value="Cupredoxin"/>
</dbReference>
<protein>
    <submittedName>
        <fullName evidence="3">Multicopper oxidase domain-containing protein</fullName>
    </submittedName>
</protein>
<dbReference type="InterPro" id="IPR045087">
    <property type="entry name" value="Cu-oxidase_fam"/>
</dbReference>
<evidence type="ECO:0000259" key="2">
    <source>
        <dbReference type="Pfam" id="PF07732"/>
    </source>
</evidence>
<name>A0A944MCJ2_9GAMM</name>